<name>A0AAD7INQ0_9AGAR</name>
<protein>
    <recommendedName>
        <fullName evidence="3">Alpha/beta hydrolase fold-3 domain-containing protein</fullName>
    </recommendedName>
</protein>
<keyword evidence="2" id="KW-1185">Reference proteome</keyword>
<organism evidence="1 2">
    <name type="scientific">Mycena maculata</name>
    <dbReference type="NCBI Taxonomy" id="230809"/>
    <lineage>
        <taxon>Eukaryota</taxon>
        <taxon>Fungi</taxon>
        <taxon>Dikarya</taxon>
        <taxon>Basidiomycota</taxon>
        <taxon>Agaricomycotina</taxon>
        <taxon>Agaricomycetes</taxon>
        <taxon>Agaricomycetidae</taxon>
        <taxon>Agaricales</taxon>
        <taxon>Marasmiineae</taxon>
        <taxon>Mycenaceae</taxon>
        <taxon>Mycena</taxon>
    </lineage>
</organism>
<dbReference type="AlphaFoldDB" id="A0AAD7INQ0"/>
<accession>A0AAD7INQ0</accession>
<dbReference type="InterPro" id="IPR029058">
    <property type="entry name" value="AB_hydrolase_fold"/>
</dbReference>
<dbReference type="Proteomes" id="UP001215280">
    <property type="component" value="Unassembled WGS sequence"/>
</dbReference>
<evidence type="ECO:0000313" key="2">
    <source>
        <dbReference type="Proteomes" id="UP001215280"/>
    </source>
</evidence>
<comment type="caution">
    <text evidence="1">The sequence shown here is derived from an EMBL/GenBank/DDBJ whole genome shotgun (WGS) entry which is preliminary data.</text>
</comment>
<gene>
    <name evidence="1" type="ORF">DFH07DRAFT_831894</name>
</gene>
<reference evidence="1" key="1">
    <citation type="submission" date="2023-03" db="EMBL/GenBank/DDBJ databases">
        <title>Massive genome expansion in bonnet fungi (Mycena s.s.) driven by repeated elements and novel gene families across ecological guilds.</title>
        <authorList>
            <consortium name="Lawrence Berkeley National Laboratory"/>
            <person name="Harder C.B."/>
            <person name="Miyauchi S."/>
            <person name="Viragh M."/>
            <person name="Kuo A."/>
            <person name="Thoen E."/>
            <person name="Andreopoulos B."/>
            <person name="Lu D."/>
            <person name="Skrede I."/>
            <person name="Drula E."/>
            <person name="Henrissat B."/>
            <person name="Morin E."/>
            <person name="Kohler A."/>
            <person name="Barry K."/>
            <person name="LaButti K."/>
            <person name="Morin E."/>
            <person name="Salamov A."/>
            <person name="Lipzen A."/>
            <person name="Mereny Z."/>
            <person name="Hegedus B."/>
            <person name="Baldrian P."/>
            <person name="Stursova M."/>
            <person name="Weitz H."/>
            <person name="Taylor A."/>
            <person name="Grigoriev I.V."/>
            <person name="Nagy L.G."/>
            <person name="Martin F."/>
            <person name="Kauserud H."/>
        </authorList>
    </citation>
    <scope>NUCLEOTIDE SEQUENCE</scope>
    <source>
        <strain evidence="1">CBHHK188m</strain>
    </source>
</reference>
<dbReference type="Gene3D" id="3.40.50.1820">
    <property type="entry name" value="alpha/beta hydrolase"/>
    <property type="match status" value="1"/>
</dbReference>
<dbReference type="EMBL" id="JARJLG010000096">
    <property type="protein sequence ID" value="KAJ7746936.1"/>
    <property type="molecule type" value="Genomic_DNA"/>
</dbReference>
<evidence type="ECO:0000313" key="1">
    <source>
        <dbReference type="EMBL" id="KAJ7746936.1"/>
    </source>
</evidence>
<sequence length="118" mass="12771">MMTDPVVGIGFILHEIHGVAVLHYCELCLRWSCTGLLVVTALTPPAKFPTPLNQTCLALEFLLAAGVQPLYLQIAGDSAGENLILHLISQTLHPRAAVQEIRLSAPLEAFASSRLESR</sequence>
<evidence type="ECO:0008006" key="3">
    <source>
        <dbReference type="Google" id="ProtNLM"/>
    </source>
</evidence>
<proteinExistence type="predicted"/>